<proteinExistence type="predicted"/>
<reference evidence="2 3" key="1">
    <citation type="journal article" date="2023" name="Plants (Basel)">
        <title>Bridging the Gap: Combining Genomics and Transcriptomics Approaches to Understand Stylosanthes scabra, an Orphan Legume from the Brazilian Caatinga.</title>
        <authorList>
            <person name="Ferreira-Neto J.R.C."/>
            <person name="da Silva M.D."/>
            <person name="Binneck E."/>
            <person name="de Melo N.F."/>
            <person name="da Silva R.H."/>
            <person name="de Melo A.L.T.M."/>
            <person name="Pandolfi V."/>
            <person name="Bustamante F.O."/>
            <person name="Brasileiro-Vidal A.C."/>
            <person name="Benko-Iseppon A.M."/>
        </authorList>
    </citation>
    <scope>NUCLEOTIDE SEQUENCE [LARGE SCALE GENOMIC DNA]</scope>
    <source>
        <tissue evidence="2">Leaves</tissue>
    </source>
</reference>
<evidence type="ECO:0000256" key="1">
    <source>
        <dbReference type="SAM" id="MobiDB-lite"/>
    </source>
</evidence>
<comment type="caution">
    <text evidence="2">The sequence shown here is derived from an EMBL/GenBank/DDBJ whole genome shotgun (WGS) entry which is preliminary data.</text>
</comment>
<keyword evidence="3" id="KW-1185">Reference proteome</keyword>
<organism evidence="2 3">
    <name type="scientific">Stylosanthes scabra</name>
    <dbReference type="NCBI Taxonomy" id="79078"/>
    <lineage>
        <taxon>Eukaryota</taxon>
        <taxon>Viridiplantae</taxon>
        <taxon>Streptophyta</taxon>
        <taxon>Embryophyta</taxon>
        <taxon>Tracheophyta</taxon>
        <taxon>Spermatophyta</taxon>
        <taxon>Magnoliopsida</taxon>
        <taxon>eudicotyledons</taxon>
        <taxon>Gunneridae</taxon>
        <taxon>Pentapetalae</taxon>
        <taxon>rosids</taxon>
        <taxon>fabids</taxon>
        <taxon>Fabales</taxon>
        <taxon>Fabaceae</taxon>
        <taxon>Papilionoideae</taxon>
        <taxon>50 kb inversion clade</taxon>
        <taxon>dalbergioids sensu lato</taxon>
        <taxon>Dalbergieae</taxon>
        <taxon>Pterocarpus clade</taxon>
        <taxon>Stylosanthes</taxon>
    </lineage>
</organism>
<feature type="compositionally biased region" description="Acidic residues" evidence="1">
    <location>
        <begin position="77"/>
        <end position="86"/>
    </location>
</feature>
<protein>
    <submittedName>
        <fullName evidence="2">Uncharacterized protein</fullName>
    </submittedName>
</protein>
<name>A0ABU6ZJI7_9FABA</name>
<dbReference type="EMBL" id="JASCZI010272417">
    <property type="protein sequence ID" value="MED6222127.1"/>
    <property type="molecule type" value="Genomic_DNA"/>
</dbReference>
<evidence type="ECO:0000313" key="2">
    <source>
        <dbReference type="EMBL" id="MED6222127.1"/>
    </source>
</evidence>
<feature type="region of interest" description="Disordered" evidence="1">
    <location>
        <begin position="24"/>
        <end position="86"/>
    </location>
</feature>
<accession>A0ABU6ZJI7</accession>
<dbReference type="Proteomes" id="UP001341840">
    <property type="component" value="Unassembled WGS sequence"/>
</dbReference>
<gene>
    <name evidence="2" type="ORF">PIB30_061424</name>
</gene>
<evidence type="ECO:0000313" key="3">
    <source>
        <dbReference type="Proteomes" id="UP001341840"/>
    </source>
</evidence>
<sequence length="243" mass="25641">MGDGAGSRAKDVVVTKSKVVDAALESTEEKGVNRPPPKPPNLPLGGGGKRSSKRASGSNRSPPVKSGAVAKEKVEDDATAMDDEEDDRFNAVVGVVATVEDEAAAMEGRTAKVETTAYATVGMETRSAGGFSAVRSISLWPAGMLLTSPCWRIRDTGDSVVHNGIERRCYFERRWFKEGETAPLPTLGRLTSEARATEVTNRDVRRKMTVVPSLAAQAAGQGEVVVSATGFSLHKATKGPAAK</sequence>